<accession>A0A4Z1P9L4</accession>
<feature type="chain" id="PRO_5021214972" evidence="1">
    <location>
        <begin position="16"/>
        <end position="208"/>
    </location>
</feature>
<sequence length="208" mass="23171">MFLLVSLLDSYSAVGEDPSLAVQTLPWTFLLMVNDAFATDGPRLRRGIPQAARGHFVCLNCLEFGQEFLPPTEGAYTQWLIQDGMRFDSLAASGSFCRDGSGRALDQPVVNRGSCFGFVLRASCFGFVLLTWLTTRVLRRAGHSVTWSDEMVKHRYDEMIKCYARRNRSIFGPKPYDNLSSPSGANPILRMRLTAAVNTGKHHDAVCK</sequence>
<protein>
    <submittedName>
        <fullName evidence="2">Uncharacterized protein</fullName>
    </submittedName>
</protein>
<keyword evidence="1" id="KW-0732">Signal</keyword>
<proteinExistence type="predicted"/>
<evidence type="ECO:0000256" key="1">
    <source>
        <dbReference type="SAM" id="SignalP"/>
    </source>
</evidence>
<dbReference type="EMBL" id="SNSC02000006">
    <property type="protein sequence ID" value="TID23629.1"/>
    <property type="molecule type" value="Genomic_DNA"/>
</dbReference>
<evidence type="ECO:0000313" key="2">
    <source>
        <dbReference type="EMBL" id="TID23629.1"/>
    </source>
</evidence>
<dbReference type="Proteomes" id="UP000298493">
    <property type="component" value="Unassembled WGS sequence"/>
</dbReference>
<keyword evidence="3" id="KW-1185">Reference proteome</keyword>
<gene>
    <name evidence="2" type="ORF">E6O75_ATG03265</name>
</gene>
<name>A0A4Z1P9L4_9PEZI</name>
<feature type="signal peptide" evidence="1">
    <location>
        <begin position="1"/>
        <end position="15"/>
    </location>
</feature>
<organism evidence="2 3">
    <name type="scientific">Venturia nashicola</name>
    <dbReference type="NCBI Taxonomy" id="86259"/>
    <lineage>
        <taxon>Eukaryota</taxon>
        <taxon>Fungi</taxon>
        <taxon>Dikarya</taxon>
        <taxon>Ascomycota</taxon>
        <taxon>Pezizomycotina</taxon>
        <taxon>Dothideomycetes</taxon>
        <taxon>Pleosporomycetidae</taxon>
        <taxon>Venturiales</taxon>
        <taxon>Venturiaceae</taxon>
        <taxon>Venturia</taxon>
    </lineage>
</organism>
<dbReference type="AlphaFoldDB" id="A0A4Z1P9L4"/>
<evidence type="ECO:0000313" key="3">
    <source>
        <dbReference type="Proteomes" id="UP000298493"/>
    </source>
</evidence>
<reference evidence="2 3" key="1">
    <citation type="submission" date="2019-04" db="EMBL/GenBank/DDBJ databases">
        <title>High contiguity whole genome sequence and gene annotation resource for two Venturia nashicola isolates.</title>
        <authorList>
            <person name="Prokchorchik M."/>
            <person name="Won K."/>
            <person name="Lee Y."/>
            <person name="Choi E.D."/>
            <person name="Segonzac C."/>
            <person name="Sohn K.H."/>
        </authorList>
    </citation>
    <scope>NUCLEOTIDE SEQUENCE [LARGE SCALE GENOMIC DNA]</scope>
    <source>
        <strain evidence="2 3">PRI2</strain>
    </source>
</reference>
<comment type="caution">
    <text evidence="2">The sequence shown here is derived from an EMBL/GenBank/DDBJ whole genome shotgun (WGS) entry which is preliminary data.</text>
</comment>